<name>A0A6G8RRG0_9GAMM</name>
<dbReference type="PANTHER" id="PTHR35802:SF1">
    <property type="entry name" value="PROTEASE SYNTHASE AND SPORULATION PROTEIN PAI 2"/>
    <property type="match status" value="1"/>
</dbReference>
<keyword evidence="2" id="KW-1185">Reference proteome</keyword>
<reference evidence="1 2" key="1">
    <citation type="submission" date="2020-03" db="EMBL/GenBank/DDBJ databases">
        <authorList>
            <person name="Zhu W."/>
        </authorList>
    </citation>
    <scope>NUCLEOTIDE SEQUENCE [LARGE SCALE GENOMIC DNA]</scope>
    <source>
        <strain evidence="1 2">323-1</strain>
    </source>
</reference>
<dbReference type="Gene3D" id="2.30.110.10">
    <property type="entry name" value="Electron Transport, Fmn-binding Protein, Chain A"/>
    <property type="match status" value="1"/>
</dbReference>
<sequence length="201" mass="22888">MYIPHDFQEVRTEEIANLIKNYPLACIVANTAKGLIATHVPLIMKSNHVLVGHIAMVNDMKTLVSDAEEVLCIFKGEDAYISANDYPSKFEDHKKVPTWNYQVVHIYGNISYFTDTKSKLAAIGMLTKISEQQVNGDSGWKMSDAPREYLMEQLNHLIVFEINISKIQAQSKLSQNREQKDFDSVVKNLQNRDKKILLKAC</sequence>
<dbReference type="InterPro" id="IPR007396">
    <property type="entry name" value="TR_PAI2-type"/>
</dbReference>
<dbReference type="Pfam" id="PF04299">
    <property type="entry name" value="FMN_bind_2"/>
    <property type="match status" value="1"/>
</dbReference>
<dbReference type="AlphaFoldDB" id="A0A6G8RRG0"/>
<dbReference type="PIRSF" id="PIRSF010372">
    <property type="entry name" value="PaiB"/>
    <property type="match status" value="1"/>
</dbReference>
<dbReference type="KEGG" id="asha:G8E00_00390"/>
<protein>
    <submittedName>
        <fullName evidence="1">FMN-binding negative transcriptional regulator</fullName>
    </submittedName>
</protein>
<evidence type="ECO:0000313" key="1">
    <source>
        <dbReference type="EMBL" id="QIO04522.1"/>
    </source>
</evidence>
<dbReference type="EMBL" id="CP049801">
    <property type="protein sequence ID" value="QIO04522.1"/>
    <property type="molecule type" value="Genomic_DNA"/>
</dbReference>
<dbReference type="PANTHER" id="PTHR35802">
    <property type="entry name" value="PROTEASE SYNTHASE AND SPORULATION PROTEIN PAI 2"/>
    <property type="match status" value="1"/>
</dbReference>
<evidence type="ECO:0000313" key="2">
    <source>
        <dbReference type="Proteomes" id="UP000502297"/>
    </source>
</evidence>
<dbReference type="SUPFAM" id="SSF50475">
    <property type="entry name" value="FMN-binding split barrel"/>
    <property type="match status" value="1"/>
</dbReference>
<accession>A0A6G8RRG0</accession>
<dbReference type="Proteomes" id="UP000502297">
    <property type="component" value="Chromosome"/>
</dbReference>
<gene>
    <name evidence="1" type="ORF">G8E00_00390</name>
</gene>
<dbReference type="InterPro" id="IPR012349">
    <property type="entry name" value="Split_barrel_FMN-bd"/>
</dbReference>
<organism evidence="1 2">
    <name type="scientific">Acinetobacter shaoyimingii</name>
    <dbReference type="NCBI Taxonomy" id="2715164"/>
    <lineage>
        <taxon>Bacteria</taxon>
        <taxon>Pseudomonadati</taxon>
        <taxon>Pseudomonadota</taxon>
        <taxon>Gammaproteobacteria</taxon>
        <taxon>Moraxellales</taxon>
        <taxon>Moraxellaceae</taxon>
        <taxon>Acinetobacter</taxon>
    </lineage>
</organism>
<proteinExistence type="predicted"/>
<dbReference type="RefSeq" id="WP_166221251.1">
    <property type="nucleotide sequence ID" value="NZ_CP049801.1"/>
</dbReference>